<comment type="pathway">
    <text evidence="3 4">Cofactor biosynthesis; coenzyme A biosynthesis; CoA from (R)-pantothenate: step 2/5.</text>
</comment>
<feature type="binding site" evidence="3">
    <location>
        <position position="333"/>
    </location>
    <ligand>
        <name>CTP</name>
        <dbReference type="ChEBI" id="CHEBI:37563"/>
    </ligand>
</feature>
<evidence type="ECO:0000313" key="7">
    <source>
        <dbReference type="EMBL" id="MEX0431252.1"/>
    </source>
</evidence>
<evidence type="ECO:0000313" key="8">
    <source>
        <dbReference type="Proteomes" id="UP001556637"/>
    </source>
</evidence>
<evidence type="ECO:0000256" key="1">
    <source>
        <dbReference type="ARBA" id="ARBA00022793"/>
    </source>
</evidence>
<feature type="region of interest" description="Phosphopantothenate--cysteine ligase" evidence="3">
    <location>
        <begin position="187"/>
        <end position="395"/>
    </location>
</feature>
<dbReference type="InterPro" id="IPR035929">
    <property type="entry name" value="CoaB-like_sf"/>
</dbReference>
<organism evidence="7 8">
    <name type="scientific">Spiribacter insolitus</name>
    <dbReference type="NCBI Taxonomy" id="3122417"/>
    <lineage>
        <taxon>Bacteria</taxon>
        <taxon>Pseudomonadati</taxon>
        <taxon>Pseudomonadota</taxon>
        <taxon>Gammaproteobacteria</taxon>
        <taxon>Chromatiales</taxon>
        <taxon>Ectothiorhodospiraceae</taxon>
        <taxon>Spiribacter</taxon>
    </lineage>
</organism>
<comment type="catalytic activity">
    <reaction evidence="3 4">
        <text>(R)-4'-phosphopantothenate + L-cysteine + CTP = N-[(R)-4-phosphopantothenoyl]-L-cysteine + CMP + diphosphate + H(+)</text>
        <dbReference type="Rhea" id="RHEA:19397"/>
        <dbReference type="ChEBI" id="CHEBI:10986"/>
        <dbReference type="ChEBI" id="CHEBI:15378"/>
        <dbReference type="ChEBI" id="CHEBI:33019"/>
        <dbReference type="ChEBI" id="CHEBI:35235"/>
        <dbReference type="ChEBI" id="CHEBI:37563"/>
        <dbReference type="ChEBI" id="CHEBI:59458"/>
        <dbReference type="ChEBI" id="CHEBI:60377"/>
        <dbReference type="EC" id="6.3.2.5"/>
    </reaction>
</comment>
<keyword evidence="3 4" id="KW-0436">Ligase</keyword>
<evidence type="ECO:0000256" key="4">
    <source>
        <dbReference type="RuleBase" id="RU364078"/>
    </source>
</evidence>
<dbReference type="RefSeq" id="WP_367984011.1">
    <property type="nucleotide sequence ID" value="NZ_JBAKFF010000001.1"/>
</dbReference>
<comment type="caution">
    <text evidence="7">The sequence shown here is derived from an EMBL/GenBank/DDBJ whole genome shotgun (WGS) entry which is preliminary data.</text>
</comment>
<dbReference type="HAMAP" id="MF_02225">
    <property type="entry name" value="CoaBC"/>
    <property type="match status" value="1"/>
</dbReference>
<keyword evidence="8" id="KW-1185">Reference proteome</keyword>
<keyword evidence="3" id="KW-0479">Metal-binding</keyword>
<proteinExistence type="inferred from homology"/>
<protein>
    <recommendedName>
        <fullName evidence="3">Coenzyme A biosynthesis bifunctional protein CoaBC</fullName>
    </recommendedName>
    <alternativeName>
        <fullName evidence="3">DNA/pantothenate metabolism flavoprotein</fullName>
    </alternativeName>
    <alternativeName>
        <fullName evidence="3">Phosphopantothenoylcysteine synthetase/decarboxylase</fullName>
        <shortName evidence="3">PPCS-PPCDC</shortName>
    </alternativeName>
    <domain>
        <recommendedName>
            <fullName evidence="3">Phosphopantothenoylcysteine decarboxylase</fullName>
            <shortName evidence="3">PPC decarboxylase</shortName>
            <shortName evidence="3">PPC-DC</shortName>
            <ecNumber evidence="3">4.1.1.36</ecNumber>
        </recommendedName>
        <alternativeName>
            <fullName evidence="3">CoaC</fullName>
        </alternativeName>
    </domain>
    <domain>
        <recommendedName>
            <fullName evidence="3">Phosphopantothenate--cysteine ligase</fullName>
            <ecNumber evidence="3">6.3.2.5</ecNumber>
        </recommendedName>
        <alternativeName>
            <fullName evidence="3">CoaB</fullName>
        </alternativeName>
        <alternativeName>
            <fullName evidence="3">Phosphopantothenoylcysteine synthetase</fullName>
            <shortName evidence="3">PPC synthetase</shortName>
            <shortName evidence="3">PPC-S</shortName>
        </alternativeName>
    </domain>
</protein>
<keyword evidence="2 3" id="KW-0456">Lyase</keyword>
<name>A0ABV3T971_9GAMM</name>
<sequence>MSLSGKRILLGVTGGIAAYKAPDLVRRLRDAGAEVRVVLTAGAEAFVTPLTFQAVSHQPVHTDLLDPDAEAGMGHIELARWADRIVIAPATADAMARIAHGLADDLLTTLCLATEAPITLCPAMNHVMWRAPATRANADLLQARGMVLLGPAEGPLAEGESGPGRLMEPRDIVDALSRPSALQNQSILITAGPTREPIDAVRFIANRSSGRMGFAIAAAAATAGSQVTLIAGPSALPTPPGVTRIDVETALEMHAATLTRAAEADIFVAAAAVADYRVAEPATNKVKKTDAPSSLPLTANPDIVRDVAAMPDGPFTLGFAAETDDLLEHARGKLAAKGLDMIAANQVGDGLGFDVDENRLEVLWTGGGATLGPMPKRRLAAALIELLGEHWHAAR</sequence>
<comment type="similarity">
    <text evidence="3 4">In the N-terminal section; belongs to the HFCD (homo-oligomeric flavin containing Cys decarboxylase) superfamily.</text>
</comment>
<dbReference type="GO" id="GO:0004632">
    <property type="term" value="F:phosphopantothenate--cysteine ligase activity"/>
    <property type="evidence" value="ECO:0007669"/>
    <property type="project" value="UniProtKB-EC"/>
</dbReference>
<dbReference type="Gene3D" id="3.40.50.1950">
    <property type="entry name" value="Flavin prenyltransferase-like"/>
    <property type="match status" value="1"/>
</dbReference>
<dbReference type="InterPro" id="IPR003382">
    <property type="entry name" value="Flavoprotein"/>
</dbReference>
<dbReference type="InterPro" id="IPR007085">
    <property type="entry name" value="DNA/pantothenate-metab_flavo_C"/>
</dbReference>
<evidence type="ECO:0000256" key="3">
    <source>
        <dbReference type="HAMAP-Rule" id="MF_02225"/>
    </source>
</evidence>
<keyword evidence="3" id="KW-0460">Magnesium</keyword>
<dbReference type="EMBL" id="JBAKFF010000001">
    <property type="protein sequence ID" value="MEX0431252.1"/>
    <property type="molecule type" value="Genomic_DNA"/>
</dbReference>
<comment type="similarity">
    <text evidence="3 4">In the C-terminal section; belongs to the PPC synthetase family.</text>
</comment>
<dbReference type="SUPFAM" id="SSF102645">
    <property type="entry name" value="CoaB-like"/>
    <property type="match status" value="1"/>
</dbReference>
<feature type="binding site" evidence="3">
    <location>
        <position position="275"/>
    </location>
    <ligand>
        <name>CTP</name>
        <dbReference type="ChEBI" id="CHEBI:37563"/>
    </ligand>
</feature>
<comment type="caution">
    <text evidence="3">Lacks conserved residue(s) required for the propagation of feature annotation.</text>
</comment>
<dbReference type="Gene3D" id="3.40.50.10300">
    <property type="entry name" value="CoaB-like"/>
    <property type="match status" value="1"/>
</dbReference>
<dbReference type="PANTHER" id="PTHR14359">
    <property type="entry name" value="HOMO-OLIGOMERIC FLAVIN CONTAINING CYS DECARBOXYLASE FAMILY"/>
    <property type="match status" value="1"/>
</dbReference>
<feature type="domain" description="Flavoprotein" evidence="5">
    <location>
        <begin position="6"/>
        <end position="175"/>
    </location>
</feature>
<keyword evidence="3 4" id="KW-0285">Flavoprotein</keyword>
<evidence type="ECO:0000259" key="5">
    <source>
        <dbReference type="Pfam" id="PF02441"/>
    </source>
</evidence>
<comment type="cofactor">
    <cofactor evidence="3">
        <name>Mg(2+)</name>
        <dbReference type="ChEBI" id="CHEBI:18420"/>
    </cofactor>
</comment>
<keyword evidence="3" id="KW-0511">Multifunctional enzyme</keyword>
<feature type="region of interest" description="Phosphopantothenoylcysteine decarboxylase" evidence="3">
    <location>
        <begin position="1"/>
        <end position="186"/>
    </location>
</feature>
<dbReference type="Proteomes" id="UP001556637">
    <property type="component" value="Unassembled WGS sequence"/>
</dbReference>
<dbReference type="SUPFAM" id="SSF52507">
    <property type="entry name" value="Homo-oligomeric flavin-containing Cys decarboxylases, HFCD"/>
    <property type="match status" value="1"/>
</dbReference>
<evidence type="ECO:0000259" key="6">
    <source>
        <dbReference type="Pfam" id="PF04127"/>
    </source>
</evidence>
<gene>
    <name evidence="3 7" type="primary">coaBC</name>
    <name evidence="7" type="ORF">V6X30_07550</name>
</gene>
<dbReference type="InterPro" id="IPR036551">
    <property type="entry name" value="Flavin_trans-like"/>
</dbReference>
<dbReference type="NCBIfam" id="TIGR00521">
    <property type="entry name" value="coaBC_dfp"/>
    <property type="match status" value="1"/>
</dbReference>
<feature type="binding site" evidence="3">
    <location>
        <begin position="301"/>
        <end position="304"/>
    </location>
    <ligand>
        <name>CTP</name>
        <dbReference type="ChEBI" id="CHEBI:37563"/>
    </ligand>
</feature>
<feature type="binding site" evidence="3">
    <location>
        <position position="285"/>
    </location>
    <ligand>
        <name>CTP</name>
        <dbReference type="ChEBI" id="CHEBI:37563"/>
    </ligand>
</feature>
<feature type="binding site" evidence="3">
    <location>
        <position position="337"/>
    </location>
    <ligand>
        <name>CTP</name>
        <dbReference type="ChEBI" id="CHEBI:37563"/>
    </ligand>
</feature>
<feature type="domain" description="DNA/pantothenate metabolism flavoprotein C-terminal" evidence="6">
    <location>
        <begin position="182"/>
        <end position="387"/>
    </location>
</feature>
<keyword evidence="1 3" id="KW-0210">Decarboxylase</keyword>
<dbReference type="Pfam" id="PF02441">
    <property type="entry name" value="Flavoprotein"/>
    <property type="match status" value="1"/>
</dbReference>
<comment type="function">
    <text evidence="3">Catalyzes two sequential steps in the biosynthesis of coenzyme A. In the first step cysteine is conjugated to 4'-phosphopantothenate to form 4-phosphopantothenoylcysteine. In the second step the latter compound is decarboxylated to form 4'-phosphopantotheine.</text>
</comment>
<comment type="pathway">
    <text evidence="3 4">Cofactor biosynthesis; coenzyme A biosynthesis; CoA from (R)-pantothenate: step 3/5.</text>
</comment>
<accession>A0ABV3T971</accession>
<feature type="binding site" evidence="3">
    <location>
        <position position="319"/>
    </location>
    <ligand>
        <name>CTP</name>
        <dbReference type="ChEBI" id="CHEBI:37563"/>
    </ligand>
</feature>
<dbReference type="GO" id="GO:0004633">
    <property type="term" value="F:phosphopantothenoylcysteine decarboxylase activity"/>
    <property type="evidence" value="ECO:0007669"/>
    <property type="project" value="UniProtKB-EC"/>
</dbReference>
<dbReference type="PANTHER" id="PTHR14359:SF6">
    <property type="entry name" value="PHOSPHOPANTOTHENOYLCYSTEINE DECARBOXYLASE"/>
    <property type="match status" value="1"/>
</dbReference>
<comment type="catalytic activity">
    <reaction evidence="3 4">
        <text>N-[(R)-4-phosphopantothenoyl]-L-cysteine + H(+) = (R)-4'-phosphopantetheine + CO2</text>
        <dbReference type="Rhea" id="RHEA:16793"/>
        <dbReference type="ChEBI" id="CHEBI:15378"/>
        <dbReference type="ChEBI" id="CHEBI:16526"/>
        <dbReference type="ChEBI" id="CHEBI:59458"/>
        <dbReference type="ChEBI" id="CHEBI:61723"/>
        <dbReference type="EC" id="4.1.1.36"/>
    </reaction>
</comment>
<dbReference type="EC" id="6.3.2.5" evidence="3"/>
<comment type="cofactor">
    <cofactor evidence="3">
        <name>FMN</name>
        <dbReference type="ChEBI" id="CHEBI:58210"/>
    </cofactor>
    <text evidence="3">Binds 1 FMN per subunit.</text>
</comment>
<comment type="function">
    <text evidence="4">Catalyzes two steps in the biosynthesis of coenzyme A. In the first step cysteine is conjugated to 4'-phosphopantothenate to form 4-phosphopantothenoylcysteine, in the latter compound is decarboxylated to form 4'-phosphopantotheine.</text>
</comment>
<dbReference type="EC" id="4.1.1.36" evidence="3"/>
<reference evidence="7 8" key="1">
    <citation type="submission" date="2024-02" db="EMBL/GenBank/DDBJ databases">
        <title>New especies of Spiribacter isolated from saline water.</title>
        <authorList>
            <person name="Leon M.J."/>
            <person name="De La Haba R."/>
            <person name="Sanchez-Porro C."/>
            <person name="Ventosa A."/>
        </authorList>
    </citation>
    <scope>NUCLEOTIDE SEQUENCE [LARGE SCALE GENOMIC DNA]</scope>
    <source>
        <strain evidence="8">ag22IC4-189</strain>
    </source>
</reference>
<keyword evidence="3 4" id="KW-0288">FMN</keyword>
<dbReference type="Pfam" id="PF04127">
    <property type="entry name" value="DFP"/>
    <property type="match status" value="1"/>
</dbReference>
<evidence type="ECO:0000256" key="2">
    <source>
        <dbReference type="ARBA" id="ARBA00023239"/>
    </source>
</evidence>
<dbReference type="InterPro" id="IPR005252">
    <property type="entry name" value="CoaBC"/>
</dbReference>